<name>A0ABD3PEG4_9STRA</name>
<gene>
    <name evidence="1" type="ORF">ACHAWO_008015</name>
</gene>
<evidence type="ECO:0000313" key="1">
    <source>
        <dbReference type="EMBL" id="KAL3786123.1"/>
    </source>
</evidence>
<proteinExistence type="predicted"/>
<comment type="caution">
    <text evidence="1">The sequence shown here is derived from an EMBL/GenBank/DDBJ whole genome shotgun (WGS) entry which is preliminary data.</text>
</comment>
<evidence type="ECO:0000313" key="2">
    <source>
        <dbReference type="Proteomes" id="UP001530400"/>
    </source>
</evidence>
<dbReference type="EMBL" id="JALLPJ020000665">
    <property type="protein sequence ID" value="KAL3786123.1"/>
    <property type="molecule type" value="Genomic_DNA"/>
</dbReference>
<dbReference type="Proteomes" id="UP001530400">
    <property type="component" value="Unassembled WGS sequence"/>
</dbReference>
<protein>
    <submittedName>
        <fullName evidence="1">Uncharacterized protein</fullName>
    </submittedName>
</protein>
<organism evidence="1 2">
    <name type="scientific">Cyclotella atomus</name>
    <dbReference type="NCBI Taxonomy" id="382360"/>
    <lineage>
        <taxon>Eukaryota</taxon>
        <taxon>Sar</taxon>
        <taxon>Stramenopiles</taxon>
        <taxon>Ochrophyta</taxon>
        <taxon>Bacillariophyta</taxon>
        <taxon>Coscinodiscophyceae</taxon>
        <taxon>Thalassiosirophycidae</taxon>
        <taxon>Stephanodiscales</taxon>
        <taxon>Stephanodiscaceae</taxon>
        <taxon>Cyclotella</taxon>
    </lineage>
</organism>
<dbReference type="AlphaFoldDB" id="A0ABD3PEG4"/>
<keyword evidence="2" id="KW-1185">Reference proteome</keyword>
<accession>A0ABD3PEG4</accession>
<sequence length="138" mass="15210">MGGDVYAATAEDVVVGGDYGLGGTVVCVEAVAHCCGGLFADYCSCDFVEMRLSEPRASPQATKERRSTIVNQTDPPFPHIVNNLNFLDTNKIKLTEELLQFRIEIAEKCAEEPFACVRSGRNSVQMRRYHFLDSTSLV</sequence>
<reference evidence="1 2" key="1">
    <citation type="submission" date="2024-10" db="EMBL/GenBank/DDBJ databases">
        <title>Updated reference genomes for cyclostephanoid diatoms.</title>
        <authorList>
            <person name="Roberts W.R."/>
            <person name="Alverson A.J."/>
        </authorList>
    </citation>
    <scope>NUCLEOTIDE SEQUENCE [LARGE SCALE GENOMIC DNA]</scope>
    <source>
        <strain evidence="1 2">AJA010-31</strain>
    </source>
</reference>